<evidence type="ECO:0000313" key="1">
    <source>
        <dbReference type="Ensembl" id="ENSPNAP00000014428.2"/>
    </source>
</evidence>
<reference evidence="1" key="3">
    <citation type="submission" date="2025-09" db="UniProtKB">
        <authorList>
            <consortium name="Ensembl"/>
        </authorList>
    </citation>
    <scope>IDENTIFICATION</scope>
</reference>
<keyword evidence="2" id="KW-1185">Reference proteome</keyword>
<dbReference type="Proteomes" id="UP001501920">
    <property type="component" value="Chromosome 22"/>
</dbReference>
<evidence type="ECO:0000313" key="2">
    <source>
        <dbReference type="Proteomes" id="UP001501920"/>
    </source>
</evidence>
<dbReference type="AlphaFoldDB" id="A0A3B4CSU8"/>
<reference evidence="1" key="2">
    <citation type="submission" date="2025-08" db="UniProtKB">
        <authorList>
            <consortium name="Ensembl"/>
        </authorList>
    </citation>
    <scope>IDENTIFICATION</scope>
</reference>
<proteinExistence type="predicted"/>
<dbReference type="OrthoDB" id="8446997at2759"/>
<dbReference type="PANTHER" id="PTHR38706:SF3">
    <property type="entry name" value="SI:CH211-198C19.1"/>
    <property type="match status" value="1"/>
</dbReference>
<reference evidence="1 2" key="1">
    <citation type="submission" date="2020-10" db="EMBL/GenBank/DDBJ databases">
        <title>Pygocentrus nattereri (red-bellied piranha) genome, fPygNat1, primary haplotype.</title>
        <authorList>
            <person name="Myers G."/>
            <person name="Meyer A."/>
            <person name="Karagic N."/>
            <person name="Pippel M."/>
            <person name="Winkler S."/>
            <person name="Tracey A."/>
            <person name="Wood J."/>
            <person name="Formenti G."/>
            <person name="Howe K."/>
            <person name="Fedrigo O."/>
            <person name="Jarvis E.D."/>
        </authorList>
    </citation>
    <scope>NUCLEOTIDE SEQUENCE [LARGE SCALE GENOMIC DNA]</scope>
</reference>
<gene>
    <name evidence="1" type="primary">EXT1</name>
</gene>
<sequence>MVLHIHGRIQYVADIETLHDIKDLKGIEFGHEYPRHGLLLLHWLASHVTIDQAEALLLHFDPLRQDYGFQHYENPLCTEEFGLPHLNDPLDREYYSLGSLSSEAVRTQLPPYVTQDYYNSLDNPNRDLDLIILRVQKTRPMIADKVYVTSIQGCDYNQNKTHEISSKLLRQVQALKKPVNILLTLLSDSWVPNITQSDDPRLALTKGEIVTHLQNIEKHLKSIFEQQDVRWLLSLAGYDLEARFYIHKQTWLCSTDEPAQYEESNPKTACEGHIPVKIEVKSTPDGYARLMWSGIPNNIIEQGPTIVLFSSDTSSMLETFESLKGQTSGSADTFVALKHGLHPRLVTYKFGSEHGFFGLRYTVYWRGPQFDATNRVIPTEINGYNASLQLYTKDGYACARLYIKNSFTDWKQEFYNSWVGFYASERDLDHKYQHYQWVSNFEKVEEDDDTKEYLIYQYQSNMSIGPGVQARFLFSKEAVRTFVLLRWYTPTVKARTVPWEKVKT</sequence>
<name>A0A3B4CSU8_PYGNA</name>
<organism evidence="1 2">
    <name type="scientific">Pygocentrus nattereri</name>
    <name type="common">Red-bellied piranha</name>
    <dbReference type="NCBI Taxonomy" id="42514"/>
    <lineage>
        <taxon>Eukaryota</taxon>
        <taxon>Metazoa</taxon>
        <taxon>Chordata</taxon>
        <taxon>Craniata</taxon>
        <taxon>Vertebrata</taxon>
        <taxon>Euteleostomi</taxon>
        <taxon>Actinopterygii</taxon>
        <taxon>Neopterygii</taxon>
        <taxon>Teleostei</taxon>
        <taxon>Ostariophysi</taxon>
        <taxon>Characiformes</taxon>
        <taxon>Characoidei</taxon>
        <taxon>Pygocentrus</taxon>
    </lineage>
</organism>
<dbReference type="PANTHER" id="PTHR38706">
    <property type="entry name" value="SI:CH211-198C19.1-RELATED"/>
    <property type="match status" value="1"/>
</dbReference>
<protein>
    <submittedName>
        <fullName evidence="1">Uncharacterized protein</fullName>
    </submittedName>
</protein>
<dbReference type="OMA" id="NESTAIM"/>
<accession>A0A3B4CSU8</accession>
<dbReference type="GeneTree" id="ENSGT00730000111690"/>
<dbReference type="Ensembl" id="ENSPNAT00000022323.2">
    <property type="protein sequence ID" value="ENSPNAP00000014428.2"/>
    <property type="gene ID" value="ENSPNAG00000020326.2"/>
</dbReference>